<feature type="non-terminal residue" evidence="4">
    <location>
        <position position="655"/>
    </location>
</feature>
<dbReference type="Gene3D" id="3.30.830.10">
    <property type="entry name" value="Metalloenzyme, LuxS/M16 peptidase-like"/>
    <property type="match status" value="3"/>
</dbReference>
<dbReference type="InterPro" id="IPR054734">
    <property type="entry name" value="PqqF-like_C_4"/>
</dbReference>
<feature type="domain" description="Peptidase M16 middle/third" evidence="2">
    <location>
        <begin position="33"/>
        <end position="296"/>
    </location>
</feature>
<proteinExistence type="predicted"/>
<accession>A0AA88HCM3</accession>
<dbReference type="SUPFAM" id="SSF63411">
    <property type="entry name" value="LuxS/MPP-like metallohydrolase"/>
    <property type="match status" value="3"/>
</dbReference>
<sequence>VIEAAISFISLVKQTGPREWVFNELKLIDEINFRFMEEIPPYENVESIVSYMHYYPPSDYLTGLHLIREYNPELICECLDYLKPEKMNIAILHKDFAEPGFTDKKEKWVGVNYRIEDIPKSWLDHLNSLSPRPEFRVPEPNPFLAKNFEIFIPISAEKYPEKILEEPSGTLWFRQDYIFKLPKASLGVYLISPFATNDASNAAGLDLLAMALQQDTMEELYAAHLANLEYSISAGDRGLVVKTAGFNDKLDVLLGKIFEHLITIESRITDGFFKVLVDQLKKKYKNSLLKPSSLYNVYEIMCGEKVCRSNSFNPTDPNSVSVNYYQCGISGIREAAIIEALIWIMEEPAFNQLRTQEQLGYHVSSSMLDTHGVTGFTISVYYQIFKFTPEHINERIEAFLHYFHNFLSTLTTSNYMERMTSLIKNKEKPDVSLDEEFSRNWNEILRGEFMFDRLERTVEFLRNITFDAIKDLYQKLFCFCDNEKFRKISFEVLGRQSKDESELKKGLSLTLIPFTIFFVMILEVRLLREEIIDLKKKRIEGQFLIKGKDKREEGKYKSIISKKGKQKTVYRTESEHSEDSSTKRVSFNKDISVKHIPRGAVLDKQGQVIGYLPENEGRKFVRNVYKEPLILNEDDLAEEAARILKQVENADCIVT</sequence>
<dbReference type="PANTHER" id="PTHR43690">
    <property type="entry name" value="NARDILYSIN"/>
    <property type="match status" value="1"/>
</dbReference>
<name>A0AA88HCM3_ARTSF</name>
<evidence type="ECO:0000259" key="3">
    <source>
        <dbReference type="Pfam" id="PF22456"/>
    </source>
</evidence>
<dbReference type="Pfam" id="PF16187">
    <property type="entry name" value="Peptidase_M16_M"/>
    <property type="match status" value="1"/>
</dbReference>
<dbReference type="Proteomes" id="UP001187531">
    <property type="component" value="Unassembled WGS sequence"/>
</dbReference>
<dbReference type="InterPro" id="IPR011249">
    <property type="entry name" value="Metalloenz_LuxS/M16"/>
</dbReference>
<keyword evidence="1" id="KW-0479">Metal-binding</keyword>
<organism evidence="4 5">
    <name type="scientific">Artemia franciscana</name>
    <name type="common">Brine shrimp</name>
    <name type="synonym">Artemia sanfranciscana</name>
    <dbReference type="NCBI Taxonomy" id="6661"/>
    <lineage>
        <taxon>Eukaryota</taxon>
        <taxon>Metazoa</taxon>
        <taxon>Ecdysozoa</taxon>
        <taxon>Arthropoda</taxon>
        <taxon>Crustacea</taxon>
        <taxon>Branchiopoda</taxon>
        <taxon>Anostraca</taxon>
        <taxon>Artemiidae</taxon>
        <taxon>Artemia</taxon>
    </lineage>
</organism>
<dbReference type="PANTHER" id="PTHR43690:SF18">
    <property type="entry name" value="INSULIN-DEGRADING ENZYME-RELATED"/>
    <property type="match status" value="1"/>
</dbReference>
<dbReference type="GO" id="GO:0046872">
    <property type="term" value="F:metal ion binding"/>
    <property type="evidence" value="ECO:0007669"/>
    <property type="project" value="UniProtKB-KW"/>
</dbReference>
<evidence type="ECO:0000259" key="2">
    <source>
        <dbReference type="Pfam" id="PF16187"/>
    </source>
</evidence>
<dbReference type="InterPro" id="IPR050626">
    <property type="entry name" value="Peptidase_M16"/>
</dbReference>
<feature type="non-terminal residue" evidence="4">
    <location>
        <position position="1"/>
    </location>
</feature>
<comment type="caution">
    <text evidence="4">The sequence shown here is derived from an EMBL/GenBank/DDBJ whole genome shotgun (WGS) entry which is preliminary data.</text>
</comment>
<protein>
    <submittedName>
        <fullName evidence="4">Uncharacterized protein</fullName>
    </submittedName>
</protein>
<reference evidence="4" key="1">
    <citation type="submission" date="2023-07" db="EMBL/GenBank/DDBJ databases">
        <title>Chromosome-level genome assembly of Artemia franciscana.</title>
        <authorList>
            <person name="Jo E."/>
        </authorList>
    </citation>
    <scope>NUCLEOTIDE SEQUENCE</scope>
    <source>
        <tissue evidence="4">Whole body</tissue>
    </source>
</reference>
<keyword evidence="5" id="KW-1185">Reference proteome</keyword>
<dbReference type="EMBL" id="JAVRJZ010000150">
    <property type="protein sequence ID" value="KAK2702857.1"/>
    <property type="molecule type" value="Genomic_DNA"/>
</dbReference>
<gene>
    <name evidence="4" type="ORF">QYM36_018552</name>
</gene>
<evidence type="ECO:0000313" key="4">
    <source>
        <dbReference type="EMBL" id="KAK2702857.1"/>
    </source>
</evidence>
<dbReference type="AlphaFoldDB" id="A0AA88HCM3"/>
<evidence type="ECO:0000256" key="1">
    <source>
        <dbReference type="ARBA" id="ARBA00022723"/>
    </source>
</evidence>
<dbReference type="Pfam" id="PF22456">
    <property type="entry name" value="PqqF-like_C_4"/>
    <property type="match status" value="1"/>
</dbReference>
<feature type="domain" description="Coenzyme PQQ synthesis protein F-like C-terminal lobe" evidence="3">
    <location>
        <begin position="344"/>
        <end position="441"/>
    </location>
</feature>
<dbReference type="InterPro" id="IPR032632">
    <property type="entry name" value="Peptidase_M16_M"/>
</dbReference>
<evidence type="ECO:0000313" key="5">
    <source>
        <dbReference type="Proteomes" id="UP001187531"/>
    </source>
</evidence>